<keyword evidence="3" id="KW-1185">Reference proteome</keyword>
<sequence>MRTKKDARRFPAGFVDDPLNINARNPTSFVSIREAVEDDESPTGSESNGAEVPETTPDTRRKGIPRTKNQKVVAKDKSGTKKRKNGVEKDDMQRFKTKQLGMESDCN</sequence>
<protein>
    <submittedName>
        <fullName evidence="2">Uncharacterized protein</fullName>
    </submittedName>
</protein>
<reference evidence="2 3" key="1">
    <citation type="submission" date="2019-05" db="EMBL/GenBank/DDBJ databases">
        <title>Mikania micrantha, genome provides insights into the molecular mechanism of rapid growth.</title>
        <authorList>
            <person name="Liu B."/>
        </authorList>
    </citation>
    <scope>NUCLEOTIDE SEQUENCE [LARGE SCALE GENOMIC DNA]</scope>
    <source>
        <strain evidence="2">NLD-2019</strain>
        <tissue evidence="2">Leaf</tissue>
    </source>
</reference>
<accession>A0A5N6LZ30</accession>
<evidence type="ECO:0000256" key="1">
    <source>
        <dbReference type="SAM" id="MobiDB-lite"/>
    </source>
</evidence>
<proteinExistence type="predicted"/>
<comment type="caution">
    <text evidence="2">The sequence shown here is derived from an EMBL/GenBank/DDBJ whole genome shotgun (WGS) entry which is preliminary data.</text>
</comment>
<dbReference type="Proteomes" id="UP000326396">
    <property type="component" value="Linkage Group LG7"/>
</dbReference>
<feature type="compositionally biased region" description="Basic and acidic residues" evidence="1">
    <location>
        <begin position="73"/>
        <end position="94"/>
    </location>
</feature>
<feature type="region of interest" description="Disordered" evidence="1">
    <location>
        <begin position="1"/>
        <end position="107"/>
    </location>
</feature>
<dbReference type="AlphaFoldDB" id="A0A5N6LZ30"/>
<evidence type="ECO:0000313" key="2">
    <source>
        <dbReference type="EMBL" id="KAD3066586.1"/>
    </source>
</evidence>
<dbReference type="EMBL" id="SZYD01000017">
    <property type="protein sequence ID" value="KAD3066586.1"/>
    <property type="molecule type" value="Genomic_DNA"/>
</dbReference>
<name>A0A5N6LZ30_9ASTR</name>
<organism evidence="2 3">
    <name type="scientific">Mikania micrantha</name>
    <name type="common">bitter vine</name>
    <dbReference type="NCBI Taxonomy" id="192012"/>
    <lineage>
        <taxon>Eukaryota</taxon>
        <taxon>Viridiplantae</taxon>
        <taxon>Streptophyta</taxon>
        <taxon>Embryophyta</taxon>
        <taxon>Tracheophyta</taxon>
        <taxon>Spermatophyta</taxon>
        <taxon>Magnoliopsida</taxon>
        <taxon>eudicotyledons</taxon>
        <taxon>Gunneridae</taxon>
        <taxon>Pentapetalae</taxon>
        <taxon>asterids</taxon>
        <taxon>campanulids</taxon>
        <taxon>Asterales</taxon>
        <taxon>Asteraceae</taxon>
        <taxon>Asteroideae</taxon>
        <taxon>Heliantheae alliance</taxon>
        <taxon>Eupatorieae</taxon>
        <taxon>Mikania</taxon>
    </lineage>
</organism>
<gene>
    <name evidence="2" type="ORF">E3N88_34466</name>
</gene>
<evidence type="ECO:0000313" key="3">
    <source>
        <dbReference type="Proteomes" id="UP000326396"/>
    </source>
</evidence>